<protein>
    <recommendedName>
        <fullName evidence="3">Glycoside hydrolase</fullName>
    </recommendedName>
</protein>
<dbReference type="GO" id="GO:0051118">
    <property type="term" value="F:glucan endo-1,3-alpha-glucosidase activity"/>
    <property type="evidence" value="ECO:0007669"/>
    <property type="project" value="InterPro"/>
</dbReference>
<dbReference type="Gene3D" id="3.20.20.80">
    <property type="entry name" value="Glycosidases"/>
    <property type="match status" value="1"/>
</dbReference>
<feature type="non-terminal residue" evidence="1">
    <location>
        <position position="1"/>
    </location>
</feature>
<dbReference type="Pfam" id="PF03659">
    <property type="entry name" value="Glyco_hydro_71"/>
    <property type="match status" value="1"/>
</dbReference>
<organism evidence="1 2">
    <name type="scientific">Aspergillus indologenus CBS 114.80</name>
    <dbReference type="NCBI Taxonomy" id="1450541"/>
    <lineage>
        <taxon>Eukaryota</taxon>
        <taxon>Fungi</taxon>
        <taxon>Dikarya</taxon>
        <taxon>Ascomycota</taxon>
        <taxon>Pezizomycotina</taxon>
        <taxon>Eurotiomycetes</taxon>
        <taxon>Eurotiomycetidae</taxon>
        <taxon>Eurotiales</taxon>
        <taxon>Aspergillaceae</taxon>
        <taxon>Aspergillus</taxon>
        <taxon>Aspergillus subgen. Circumdati</taxon>
    </lineage>
</organism>
<evidence type="ECO:0008006" key="3">
    <source>
        <dbReference type="Google" id="ProtNLM"/>
    </source>
</evidence>
<gene>
    <name evidence="1" type="ORF">BP00DRAFT_308379</name>
</gene>
<accession>A0A2V5HU43</accession>
<name>A0A2V5HU43_9EURO</name>
<sequence>QVGTTTKDHIHQDVNDAIAMGLDGFALNVQCPTDAFAKDLIQEMGHYIEAQKLQFGIFISMDVYASGGASCGGAGAADYVSLCQEAMALEAYYQVDGKYVVSTFTSGGGTWATWDQFKTSLSDLGFEVYWIPDLDDTEGYWDSQAGWWKAWGNLTDGLFSWESTWPNLGQQASKQTGGLGGIARDQVVIDAAAKQGASYMIPLSLMQYKNSYGTNIYRQGGENLMQRLSDILNIQSDTLQFVEYITWNDGPEGHYLGNLWPEQNGDAALNNYANMTIWPHTGLQPLIHSFATAFRAFQGPSDMRPQNGNEAAGAIWYQTPAFDKPCPFEDIEKLTTTFWKKPAGYETFSNTTQWAVVLNETVGGYKPSELVLLITSGDGVREVASNLTVGLNFAQGPDVHGGSDVTMVLAPISGGDILYHASGGKCPDSFCRDGFYNLN</sequence>
<dbReference type="EMBL" id="KZ825558">
    <property type="protein sequence ID" value="PYI27949.1"/>
    <property type="molecule type" value="Genomic_DNA"/>
</dbReference>
<feature type="non-terminal residue" evidence="1">
    <location>
        <position position="439"/>
    </location>
</feature>
<dbReference type="Proteomes" id="UP000248817">
    <property type="component" value="Unassembled WGS sequence"/>
</dbReference>
<evidence type="ECO:0000313" key="2">
    <source>
        <dbReference type="Proteomes" id="UP000248817"/>
    </source>
</evidence>
<reference evidence="1 2" key="1">
    <citation type="submission" date="2018-02" db="EMBL/GenBank/DDBJ databases">
        <title>The genomes of Aspergillus section Nigri reveals drivers in fungal speciation.</title>
        <authorList>
            <consortium name="DOE Joint Genome Institute"/>
            <person name="Vesth T.C."/>
            <person name="Nybo J."/>
            <person name="Theobald S."/>
            <person name="Brandl J."/>
            <person name="Frisvad J.C."/>
            <person name="Nielsen K.F."/>
            <person name="Lyhne E.K."/>
            <person name="Kogle M.E."/>
            <person name="Kuo A."/>
            <person name="Riley R."/>
            <person name="Clum A."/>
            <person name="Nolan M."/>
            <person name="Lipzen A."/>
            <person name="Salamov A."/>
            <person name="Henrissat B."/>
            <person name="Wiebenga A."/>
            <person name="De vries R.P."/>
            <person name="Grigoriev I.V."/>
            <person name="Mortensen U.H."/>
            <person name="Andersen M.R."/>
            <person name="Baker S.E."/>
        </authorList>
    </citation>
    <scope>NUCLEOTIDE SEQUENCE [LARGE SCALE GENOMIC DNA]</scope>
    <source>
        <strain evidence="1 2">CBS 114.80</strain>
    </source>
</reference>
<evidence type="ECO:0000313" key="1">
    <source>
        <dbReference type="EMBL" id="PYI27949.1"/>
    </source>
</evidence>
<dbReference type="InterPro" id="IPR005197">
    <property type="entry name" value="Glyco_hydro_71"/>
</dbReference>
<dbReference type="AlphaFoldDB" id="A0A2V5HU43"/>
<keyword evidence="2" id="KW-1185">Reference proteome</keyword>
<proteinExistence type="predicted"/>